<dbReference type="GO" id="GO:0004590">
    <property type="term" value="F:orotidine-5'-phosphate decarboxylase activity"/>
    <property type="evidence" value="ECO:0007669"/>
    <property type="project" value="UniProtKB-UniRule"/>
</dbReference>
<dbReference type="InterPro" id="IPR014732">
    <property type="entry name" value="OMPdecase"/>
</dbReference>
<dbReference type="Pfam" id="PF00215">
    <property type="entry name" value="OMPdecase"/>
    <property type="match status" value="1"/>
</dbReference>
<comment type="pathway">
    <text evidence="2 9 12">Pyrimidine metabolism; UMP biosynthesis via de novo pathway; UMP from orotate: step 2/2.</text>
</comment>
<evidence type="ECO:0000256" key="1">
    <source>
        <dbReference type="ARBA" id="ARBA00002356"/>
    </source>
</evidence>
<dbReference type="GO" id="GO:0006207">
    <property type="term" value="P:'de novo' pyrimidine nucleobase biosynthetic process"/>
    <property type="evidence" value="ECO:0007669"/>
    <property type="project" value="InterPro"/>
</dbReference>
<name>A0A1G6HSH3_9BACL</name>
<dbReference type="EC" id="4.1.1.23" evidence="9"/>
<dbReference type="InterPro" id="IPR011060">
    <property type="entry name" value="RibuloseP-bd_barrel"/>
</dbReference>
<keyword evidence="15" id="KW-1185">Reference proteome</keyword>
<dbReference type="AlphaFoldDB" id="A0A1G6HSH3"/>
<reference evidence="14 15" key="1">
    <citation type="submission" date="2016-10" db="EMBL/GenBank/DDBJ databases">
        <authorList>
            <person name="de Groot N.N."/>
        </authorList>
    </citation>
    <scope>NUCLEOTIDE SEQUENCE [LARGE SCALE GENOMIC DNA]</scope>
    <source>
        <strain evidence="14 15">DSM 45514</strain>
    </source>
</reference>
<dbReference type="EMBL" id="FMZA01000001">
    <property type="protein sequence ID" value="SDB97134.1"/>
    <property type="molecule type" value="Genomic_DNA"/>
</dbReference>
<keyword evidence="5 9" id="KW-0665">Pyrimidine biosynthesis</keyword>
<dbReference type="PROSITE" id="PS00156">
    <property type="entry name" value="OMPDECASE"/>
    <property type="match status" value="1"/>
</dbReference>
<dbReference type="PANTHER" id="PTHR32119:SF2">
    <property type="entry name" value="OROTIDINE 5'-PHOSPHATE DECARBOXYLASE"/>
    <property type="match status" value="1"/>
</dbReference>
<comment type="catalytic activity">
    <reaction evidence="7 9 12">
        <text>orotidine 5'-phosphate + H(+) = UMP + CO2</text>
        <dbReference type="Rhea" id="RHEA:11596"/>
        <dbReference type="ChEBI" id="CHEBI:15378"/>
        <dbReference type="ChEBI" id="CHEBI:16526"/>
        <dbReference type="ChEBI" id="CHEBI:57538"/>
        <dbReference type="ChEBI" id="CHEBI:57865"/>
        <dbReference type="EC" id="4.1.1.23"/>
    </reaction>
</comment>
<feature type="domain" description="Orotidine 5'-phosphate decarboxylase" evidence="13">
    <location>
        <begin position="15"/>
        <end position="239"/>
    </location>
</feature>
<feature type="binding site" evidence="9">
    <location>
        <begin position="71"/>
        <end position="80"/>
    </location>
    <ligand>
        <name>substrate</name>
    </ligand>
</feature>
<evidence type="ECO:0000313" key="14">
    <source>
        <dbReference type="EMBL" id="SDB97134.1"/>
    </source>
</evidence>
<keyword evidence="6 9" id="KW-0456">Lyase</keyword>
<comment type="similarity">
    <text evidence="8 9">Belongs to the OMP decarboxylase family. Type 1 subfamily.</text>
</comment>
<feature type="active site" description="For OMPdecase activity" evidence="10">
    <location>
        <position position="73"/>
    </location>
</feature>
<comment type="function">
    <text evidence="1 9">Catalyzes the decarboxylation of orotidine 5'-monophosphate (OMP) to uridine 5'-monophosphate (UMP).</text>
</comment>
<dbReference type="GO" id="GO:0005829">
    <property type="term" value="C:cytosol"/>
    <property type="evidence" value="ECO:0007669"/>
    <property type="project" value="TreeGrafter"/>
</dbReference>
<evidence type="ECO:0000256" key="2">
    <source>
        <dbReference type="ARBA" id="ARBA00004861"/>
    </source>
</evidence>
<evidence type="ECO:0000256" key="9">
    <source>
        <dbReference type="HAMAP-Rule" id="MF_01200"/>
    </source>
</evidence>
<feature type="binding site" evidence="9 11">
    <location>
        <position position="203"/>
    </location>
    <ligand>
        <name>substrate</name>
    </ligand>
</feature>
<feature type="binding site" evidence="9 11">
    <location>
        <position position="194"/>
    </location>
    <ligand>
        <name>substrate</name>
    </ligand>
</feature>
<dbReference type="NCBIfam" id="TIGR01740">
    <property type="entry name" value="pyrF"/>
    <property type="match status" value="1"/>
</dbReference>
<proteinExistence type="inferred from homology"/>
<keyword evidence="4 9" id="KW-0210">Decarboxylase</keyword>
<dbReference type="Proteomes" id="UP000199387">
    <property type="component" value="Unassembled WGS sequence"/>
</dbReference>
<evidence type="ECO:0000313" key="15">
    <source>
        <dbReference type="Proteomes" id="UP000199387"/>
    </source>
</evidence>
<dbReference type="SUPFAM" id="SSF51366">
    <property type="entry name" value="Ribulose-phoshate binding barrel"/>
    <property type="match status" value="1"/>
</dbReference>
<evidence type="ECO:0000256" key="3">
    <source>
        <dbReference type="ARBA" id="ARBA00011738"/>
    </source>
</evidence>
<protein>
    <recommendedName>
        <fullName evidence="9">Orotidine 5'-phosphate decarboxylase</fullName>
        <ecNumber evidence="9">4.1.1.23</ecNumber>
    </recommendedName>
    <alternativeName>
        <fullName evidence="9">OMP decarboxylase</fullName>
        <shortName evidence="9">OMPDCase</shortName>
        <shortName evidence="9">OMPdecase</shortName>
    </alternativeName>
</protein>
<evidence type="ECO:0000259" key="13">
    <source>
        <dbReference type="SMART" id="SM00934"/>
    </source>
</evidence>
<dbReference type="PANTHER" id="PTHR32119">
    <property type="entry name" value="OROTIDINE 5'-PHOSPHATE DECARBOXYLASE"/>
    <property type="match status" value="1"/>
</dbReference>
<dbReference type="InterPro" id="IPR047596">
    <property type="entry name" value="OMPdecase_bac"/>
</dbReference>
<feature type="binding site" evidence="9 11">
    <location>
        <position position="21"/>
    </location>
    <ligand>
        <name>substrate</name>
    </ligand>
</feature>
<evidence type="ECO:0000256" key="11">
    <source>
        <dbReference type="PIRSR" id="PIRSR614732-2"/>
    </source>
</evidence>
<feature type="binding site" evidence="9 11">
    <location>
        <position position="223"/>
    </location>
    <ligand>
        <name>substrate</name>
    </ligand>
</feature>
<dbReference type="InterPro" id="IPR013785">
    <property type="entry name" value="Aldolase_TIM"/>
</dbReference>
<evidence type="ECO:0000256" key="6">
    <source>
        <dbReference type="ARBA" id="ARBA00023239"/>
    </source>
</evidence>
<dbReference type="Gene3D" id="3.20.20.70">
    <property type="entry name" value="Aldolase class I"/>
    <property type="match status" value="1"/>
</dbReference>
<sequence length="255" mass="27739">MIRPVVSPLLEAKNRVIIALDFPSGPEADRFLSHWDGRDKPFVKVGMQLFYAAGPTWVAKLVETGYKVFLDLKLHDIPHTVAGAVRSVASLGVDLLTLHASGGRRMMESAREGLEAKGGANRLQLLAVTRLTHIDQKVLNDELEVPGAVRDSVLNLAHLAQLSGMDGVVCSGEEVSGIKEKIDRQLLTVTPGIRLKGQDPRDQKRVMTPEAAIQEGADLLVVGRPITQAPGPVAVWEKMIADIQETGRDDHERAT</sequence>
<dbReference type="RefSeq" id="WP_091565627.1">
    <property type="nucleotide sequence ID" value="NZ_FMZA01000001.1"/>
</dbReference>
<feature type="binding site" evidence="9 11">
    <location>
        <position position="224"/>
    </location>
    <ligand>
        <name>substrate</name>
    </ligand>
</feature>
<dbReference type="NCBIfam" id="NF001273">
    <property type="entry name" value="PRK00230.1"/>
    <property type="match status" value="1"/>
</dbReference>
<organism evidence="14 15">
    <name type="scientific">Melghirimyces thermohalophilus</name>
    <dbReference type="NCBI Taxonomy" id="1236220"/>
    <lineage>
        <taxon>Bacteria</taxon>
        <taxon>Bacillati</taxon>
        <taxon>Bacillota</taxon>
        <taxon>Bacilli</taxon>
        <taxon>Bacillales</taxon>
        <taxon>Thermoactinomycetaceae</taxon>
        <taxon>Melghirimyces</taxon>
    </lineage>
</organism>
<gene>
    <name evidence="9" type="primary">pyrF</name>
    <name evidence="14" type="ORF">SAMN04488112_101212</name>
</gene>
<feature type="active site" description="For OMPdecase activity" evidence="10">
    <location>
        <position position="76"/>
    </location>
</feature>
<dbReference type="InterPro" id="IPR018089">
    <property type="entry name" value="OMPdecase_AS"/>
</dbReference>
<comment type="subunit">
    <text evidence="3 9">Homodimer.</text>
</comment>
<evidence type="ECO:0000256" key="4">
    <source>
        <dbReference type="ARBA" id="ARBA00022793"/>
    </source>
</evidence>
<feature type="binding site" evidence="9 11">
    <location>
        <position position="132"/>
    </location>
    <ligand>
        <name>substrate</name>
    </ligand>
</feature>
<dbReference type="UniPathway" id="UPA00070">
    <property type="reaction ID" value="UER00120"/>
</dbReference>
<evidence type="ECO:0000256" key="7">
    <source>
        <dbReference type="ARBA" id="ARBA00049157"/>
    </source>
</evidence>
<dbReference type="SMART" id="SM00934">
    <property type="entry name" value="OMPdecase"/>
    <property type="match status" value="1"/>
</dbReference>
<dbReference type="HAMAP" id="MF_01200_B">
    <property type="entry name" value="OMPdecase_type1_B"/>
    <property type="match status" value="1"/>
</dbReference>
<dbReference type="FunFam" id="3.20.20.70:FF:000015">
    <property type="entry name" value="Orotidine 5'-phosphate decarboxylase"/>
    <property type="match status" value="1"/>
</dbReference>
<dbReference type="GO" id="GO:0044205">
    <property type="term" value="P:'de novo' UMP biosynthetic process"/>
    <property type="evidence" value="ECO:0007669"/>
    <property type="project" value="UniProtKB-UniRule"/>
</dbReference>
<feature type="binding site" evidence="9 11">
    <location>
        <position position="44"/>
    </location>
    <ligand>
        <name>substrate</name>
    </ligand>
</feature>
<evidence type="ECO:0000256" key="10">
    <source>
        <dbReference type="PIRSR" id="PIRSR614732-1"/>
    </source>
</evidence>
<dbReference type="STRING" id="1236220.SAMN04488112_101212"/>
<feature type="active site" description="For OMPdecase activity" evidence="10">
    <location>
        <position position="71"/>
    </location>
</feature>
<dbReference type="OrthoDB" id="9806203at2"/>
<accession>A0A1G6HSH3</accession>
<evidence type="ECO:0000256" key="8">
    <source>
        <dbReference type="ARBA" id="ARBA00061012"/>
    </source>
</evidence>
<feature type="active site" description="Proton donor" evidence="9">
    <location>
        <position position="73"/>
    </location>
</feature>
<dbReference type="InterPro" id="IPR001754">
    <property type="entry name" value="OMPdeCOase_dom"/>
</dbReference>
<evidence type="ECO:0000256" key="5">
    <source>
        <dbReference type="ARBA" id="ARBA00022975"/>
    </source>
</evidence>
<evidence type="ECO:0000256" key="12">
    <source>
        <dbReference type="RuleBase" id="RU000512"/>
    </source>
</evidence>
<dbReference type="CDD" id="cd04725">
    <property type="entry name" value="OMP_decarboxylase_like"/>
    <property type="match status" value="1"/>
</dbReference>